<dbReference type="AlphaFoldDB" id="A0A010YG15"/>
<dbReference type="RefSeq" id="WP_035847649.1">
    <property type="nucleotide sequence ID" value="NZ_KK073874.1"/>
</dbReference>
<keyword evidence="2" id="KW-1185">Reference proteome</keyword>
<dbReference type="EMBL" id="JFBT01000001">
    <property type="protein sequence ID" value="EXG79170.1"/>
    <property type="molecule type" value="Genomic_DNA"/>
</dbReference>
<accession>A0A010YG15</accession>
<evidence type="ECO:0000313" key="2">
    <source>
        <dbReference type="Proteomes" id="UP000021053"/>
    </source>
</evidence>
<reference evidence="1 2" key="1">
    <citation type="submission" date="2013-07" db="EMBL/GenBank/DDBJ databases">
        <authorList>
            <consortium name="DOE Joint Genome Institute"/>
            <person name="Eisen J."/>
            <person name="Huntemann M."/>
            <person name="Han J."/>
            <person name="Chen A."/>
            <person name="Kyrpides N."/>
            <person name="Mavromatis K."/>
            <person name="Markowitz V."/>
            <person name="Palaniappan K."/>
            <person name="Ivanova N."/>
            <person name="Schaumberg A."/>
            <person name="Pati A."/>
            <person name="Liolios K."/>
            <person name="Nordberg H.P."/>
            <person name="Cantor M.N."/>
            <person name="Hua S.X."/>
            <person name="Woyke T."/>
        </authorList>
    </citation>
    <scope>NUCLEOTIDE SEQUENCE [LARGE SCALE GENOMIC DNA]</scope>
    <source>
        <strain evidence="1 2">DSM 44712</strain>
    </source>
</reference>
<name>A0A010YG15_9ACTN</name>
<comment type="caution">
    <text evidence="1">The sequence shown here is derived from an EMBL/GenBank/DDBJ whole genome shotgun (WGS) entry which is preliminary data.</text>
</comment>
<dbReference type="HOGENOM" id="CLU_2329011_0_0_11"/>
<protein>
    <submittedName>
        <fullName evidence="1">Uncharacterized protein</fullName>
    </submittedName>
</protein>
<evidence type="ECO:0000313" key="1">
    <source>
        <dbReference type="EMBL" id="EXG79170.1"/>
    </source>
</evidence>
<proteinExistence type="predicted"/>
<sequence>MAADLPAAPVFALHCPVCQWTRTDPAVEQAALDIAGAHDDAHHHGHPTTVLVLLLTDPAVLDAAAGGHQRAAALIGRTITAAATAPLSPVARPGRRAA</sequence>
<gene>
    <name evidence="1" type="ORF">CryarDRAFT_0196</name>
</gene>
<organism evidence="1 2">
    <name type="scientific">Cryptosporangium arvum DSM 44712</name>
    <dbReference type="NCBI Taxonomy" id="927661"/>
    <lineage>
        <taxon>Bacteria</taxon>
        <taxon>Bacillati</taxon>
        <taxon>Actinomycetota</taxon>
        <taxon>Actinomycetes</taxon>
        <taxon>Cryptosporangiales</taxon>
        <taxon>Cryptosporangiaceae</taxon>
        <taxon>Cryptosporangium</taxon>
    </lineage>
</organism>
<dbReference type="Proteomes" id="UP000021053">
    <property type="component" value="Unassembled WGS sequence"/>
</dbReference>